<comment type="caution">
    <text evidence="3">The sequence shown here is derived from an EMBL/GenBank/DDBJ whole genome shotgun (WGS) entry which is preliminary data.</text>
</comment>
<evidence type="ECO:0000256" key="1">
    <source>
        <dbReference type="ARBA" id="ARBA00010751"/>
    </source>
</evidence>
<organism evidence="3 4">
    <name type="scientific">Roseobacter cerasinus</name>
    <dbReference type="NCBI Taxonomy" id="2602289"/>
    <lineage>
        <taxon>Bacteria</taxon>
        <taxon>Pseudomonadati</taxon>
        <taxon>Pseudomonadota</taxon>
        <taxon>Alphaproteobacteria</taxon>
        <taxon>Rhodobacterales</taxon>
        <taxon>Roseobacteraceae</taxon>
        <taxon>Roseobacter</taxon>
    </lineage>
</organism>
<evidence type="ECO:0000256" key="2">
    <source>
        <dbReference type="SAM" id="SignalP"/>
    </source>
</evidence>
<dbReference type="Pfam" id="PF01906">
    <property type="entry name" value="YbjQ_1"/>
    <property type="match status" value="1"/>
</dbReference>
<gene>
    <name evidence="3" type="ORF">So717_39190</name>
</gene>
<accession>A0A640W117</accession>
<dbReference type="EMBL" id="BLIV01000010">
    <property type="protein sequence ID" value="GFE52166.1"/>
    <property type="molecule type" value="Genomic_DNA"/>
</dbReference>
<dbReference type="SUPFAM" id="SSF117782">
    <property type="entry name" value="YbjQ-like"/>
    <property type="match status" value="1"/>
</dbReference>
<proteinExistence type="inferred from homology"/>
<dbReference type="Proteomes" id="UP000436522">
    <property type="component" value="Unassembled WGS sequence"/>
</dbReference>
<keyword evidence="4" id="KW-1185">Reference proteome</keyword>
<dbReference type="PROSITE" id="PS51257">
    <property type="entry name" value="PROKAR_LIPOPROTEIN"/>
    <property type="match status" value="1"/>
</dbReference>
<dbReference type="OrthoDB" id="7864788at2"/>
<dbReference type="AlphaFoldDB" id="A0A640W117"/>
<feature type="signal peptide" evidence="2">
    <location>
        <begin position="1"/>
        <end position="21"/>
    </location>
</feature>
<dbReference type="InterPro" id="IPR035439">
    <property type="entry name" value="UPF0145_dom_sf"/>
</dbReference>
<keyword evidence="2" id="KW-0732">Signal</keyword>
<dbReference type="Gene3D" id="3.30.110.70">
    <property type="entry name" value="Hypothetical protein apc22750. Chain B"/>
    <property type="match status" value="1"/>
</dbReference>
<evidence type="ECO:0000313" key="4">
    <source>
        <dbReference type="Proteomes" id="UP000436522"/>
    </source>
</evidence>
<reference evidence="3 4" key="1">
    <citation type="submission" date="2019-12" db="EMBL/GenBank/DDBJ databases">
        <title>Roseobacter cerasinus sp. nov., isolated from seawater around aquaculture.</title>
        <authorList>
            <person name="Muramatsu S."/>
            <person name="Takabe Y."/>
            <person name="Mori K."/>
            <person name="Takaichi S."/>
            <person name="Hanada S."/>
        </authorList>
    </citation>
    <scope>NUCLEOTIDE SEQUENCE [LARGE SCALE GENOMIC DNA]</scope>
    <source>
        <strain evidence="3 4">AI77</strain>
    </source>
</reference>
<sequence>MNMQRRALTLVGSIAACVTLAACDVQDGQYALPKSTSTQAPAATPVAASQVQIFEGEPNRAYTVIGPLDIEVSKLTALHPTPTREAAITRLQEAAGRLGADAVINVVIGENRVILTSWGSRRATGTAVKF</sequence>
<feature type="chain" id="PRO_5025029874" description="Lipoprotein" evidence="2">
    <location>
        <begin position="22"/>
        <end position="130"/>
    </location>
</feature>
<evidence type="ECO:0008006" key="5">
    <source>
        <dbReference type="Google" id="ProtNLM"/>
    </source>
</evidence>
<evidence type="ECO:0000313" key="3">
    <source>
        <dbReference type="EMBL" id="GFE52166.1"/>
    </source>
</evidence>
<name>A0A640W117_9RHOB</name>
<dbReference type="InterPro" id="IPR002765">
    <property type="entry name" value="UPF0145_YbjQ-like"/>
</dbReference>
<protein>
    <recommendedName>
        <fullName evidence="5">Lipoprotein</fullName>
    </recommendedName>
</protein>
<comment type="similarity">
    <text evidence="1">Belongs to the UPF0145 family.</text>
</comment>